<sequence length="863" mass="93476">MDFDPEDRPLDFTRTPPYPLQYLVRLNINRGTLLHATPEDHNLLKREFESFYAWPKGNENKRAIYACLLNFNARPFTLIIVVKHLAGASLTSHAAKVGPMKDGTLKKVPFSSAESVEEPRKFRHSSAIVVQNIAYTKAVSVVYAVGNTWTSSQSIAASYSAAGANGYETWKFSGSATGATQFYIKYDVSGTSYYDPGNNVNYQISSTATSTSRPVSSTSKPSTTSSQVTPPSTPPSSTAPSNPGSVSASIPPPIIPTSIPSESPATPPSGCGNWNGGDSCPSDSTSAFAASAENRRWQTPPSGGPGYDPSFGNYRDLVGYADIQYNSARNAAVVVINAASRTSEALTYAFNGGAATSSNTFQVTSSFSTSLRMTITSKSSKSLILDPINFIWQNTALTAAQSTFQNGQKGGIVELFGWPWVDVGKECAFLGKAGYMGVKIWPPNEHIWGSNYYEPDNQFRPWYQVYQPVSYRLHSRSGTRDELRTMIQSCRAAGVRVYADTVVNHMAAQGTDVQNHRNSDCSTYTGHNATAGSPYYTSGNTYLINPQTGTRPTMEFPAVPYGPTDFHCERSISSWTDMNQVTKGYLVGLSDLNTEKPYTQDRIATYIVDLLSIGFSGLRFDAAKHIGPSSITQIFAIVKKKMGGSMPTDYISWLEVILGGEAGVLACDGGPDSWYTNFNSLLSKQGFTSAEINQVKIWSSDYPKEMPVCGSWIIPASRFAIQNDDHDQQNAGSSSRDMQDKGSVLIKDKDVAKHRGFEVQLFSRTDADWQIKLVLSSYLFMDAGGAGFPDGLSDCSLYTGSSPKSACLGVPKDTAFVANTCGYTMSQGKYTRVHRDLSIVNAMRAWVGLGSVTASGLGISGCS</sequence>
<dbReference type="SUPFAM" id="SSF51445">
    <property type="entry name" value="(Trans)glycosidases"/>
    <property type="match status" value="1"/>
</dbReference>
<dbReference type="EMBL" id="KE145358">
    <property type="protein sequence ID" value="EPE33521.1"/>
    <property type="molecule type" value="Genomic_DNA"/>
</dbReference>
<feature type="domain" description="CBM21" evidence="11">
    <location>
        <begin position="102"/>
        <end position="205"/>
    </location>
</feature>
<evidence type="ECO:0000256" key="9">
    <source>
        <dbReference type="RuleBase" id="RU361134"/>
    </source>
</evidence>
<feature type="region of interest" description="Disordered" evidence="10">
    <location>
        <begin position="209"/>
        <end position="308"/>
    </location>
</feature>
<dbReference type="InterPro" id="IPR038175">
    <property type="entry name" value="CBM21_dom_sf"/>
</dbReference>
<dbReference type="Proteomes" id="UP000016922">
    <property type="component" value="Unassembled WGS sequence"/>
</dbReference>
<evidence type="ECO:0000256" key="10">
    <source>
        <dbReference type="SAM" id="MobiDB-lite"/>
    </source>
</evidence>
<dbReference type="RefSeq" id="XP_008080138.1">
    <property type="nucleotide sequence ID" value="XM_008081947.1"/>
</dbReference>
<feature type="compositionally biased region" description="Low complexity" evidence="10">
    <location>
        <begin position="209"/>
        <end position="249"/>
    </location>
</feature>
<evidence type="ECO:0000256" key="6">
    <source>
        <dbReference type="ARBA" id="ARBA00023277"/>
    </source>
</evidence>
<dbReference type="SMART" id="SM00642">
    <property type="entry name" value="Aamy"/>
    <property type="match status" value="1"/>
</dbReference>
<evidence type="ECO:0000256" key="2">
    <source>
        <dbReference type="ARBA" id="ARBA00001913"/>
    </source>
</evidence>
<dbReference type="OMA" id="PVNFVWQ"/>
<evidence type="ECO:0000259" key="11">
    <source>
        <dbReference type="PROSITE" id="PS51159"/>
    </source>
</evidence>
<evidence type="ECO:0000256" key="5">
    <source>
        <dbReference type="ARBA" id="ARBA00022801"/>
    </source>
</evidence>
<keyword evidence="7 9" id="KW-0326">Glycosidase</keyword>
<keyword evidence="6 9" id="KW-0119">Carbohydrate metabolism</keyword>
<dbReference type="InterPro" id="IPR006046">
    <property type="entry name" value="Alpha_amylase"/>
</dbReference>
<dbReference type="GO" id="GO:0043169">
    <property type="term" value="F:cation binding"/>
    <property type="evidence" value="ECO:0007669"/>
    <property type="project" value="InterPro"/>
</dbReference>
<evidence type="ECO:0000256" key="8">
    <source>
        <dbReference type="RuleBase" id="RU003615"/>
    </source>
</evidence>
<dbReference type="Gene3D" id="2.60.40.2440">
    <property type="entry name" value="Carbohydrate binding type-21 domain"/>
    <property type="match status" value="1"/>
</dbReference>
<gene>
    <name evidence="12" type="ORF">GLAREA_06534</name>
</gene>
<protein>
    <recommendedName>
        <fullName evidence="4 9">Alpha-amylase</fullName>
        <ecNumber evidence="4 9">3.2.1.1</ecNumber>
    </recommendedName>
</protein>
<keyword evidence="5 9" id="KW-0378">Hydrolase</keyword>
<dbReference type="CDD" id="cd11317">
    <property type="entry name" value="AmyAc_bac_euk_AmyA"/>
    <property type="match status" value="1"/>
</dbReference>
<comment type="cofactor">
    <cofactor evidence="2">
        <name>Ca(2+)</name>
        <dbReference type="ChEBI" id="CHEBI:29108"/>
    </cofactor>
</comment>
<dbReference type="KEGG" id="glz:GLAREA_06534"/>
<dbReference type="PROSITE" id="PS51159">
    <property type="entry name" value="CBM21"/>
    <property type="match status" value="1"/>
</dbReference>
<comment type="similarity">
    <text evidence="3 8">Belongs to the glycosyl hydrolase 13 family.</text>
</comment>
<comment type="catalytic activity">
    <reaction evidence="1 9">
        <text>Endohydrolysis of (1-&gt;4)-alpha-D-glucosidic linkages in polysaccharides containing three or more (1-&gt;4)-alpha-linked D-glucose units.</text>
        <dbReference type="EC" id="3.2.1.1"/>
    </reaction>
</comment>
<evidence type="ECO:0000256" key="3">
    <source>
        <dbReference type="ARBA" id="ARBA00008061"/>
    </source>
</evidence>
<dbReference type="EC" id="3.2.1.1" evidence="4 9"/>
<dbReference type="STRING" id="1116229.S3DN49"/>
<proteinExistence type="inferred from homology"/>
<dbReference type="InterPro" id="IPR005036">
    <property type="entry name" value="CBM21_dom"/>
</dbReference>
<accession>S3DN49</accession>
<reference evidence="12 13" key="1">
    <citation type="journal article" date="2013" name="BMC Genomics">
        <title>Genomics-driven discovery of the pneumocandin biosynthetic gene cluster in the fungus Glarea lozoyensis.</title>
        <authorList>
            <person name="Chen L."/>
            <person name="Yue Q."/>
            <person name="Zhang X."/>
            <person name="Xiang M."/>
            <person name="Wang C."/>
            <person name="Li S."/>
            <person name="Che Y."/>
            <person name="Ortiz-Lopez F.J."/>
            <person name="Bills G.F."/>
            <person name="Liu X."/>
            <person name="An Z."/>
        </authorList>
    </citation>
    <scope>NUCLEOTIDE SEQUENCE [LARGE SCALE GENOMIC DNA]</scope>
    <source>
        <strain evidence="13">ATCC 20868 / MF5171</strain>
    </source>
</reference>
<dbReference type="Pfam" id="PF00128">
    <property type="entry name" value="Alpha-amylase"/>
    <property type="match status" value="1"/>
</dbReference>
<dbReference type="GO" id="GO:0005975">
    <property type="term" value="P:carbohydrate metabolic process"/>
    <property type="evidence" value="ECO:0007669"/>
    <property type="project" value="InterPro"/>
</dbReference>
<dbReference type="GO" id="GO:0004556">
    <property type="term" value="F:alpha-amylase activity"/>
    <property type="evidence" value="ECO:0007669"/>
    <property type="project" value="UniProtKB-UniRule"/>
</dbReference>
<evidence type="ECO:0000256" key="4">
    <source>
        <dbReference type="ARBA" id="ARBA00012595"/>
    </source>
</evidence>
<dbReference type="InterPro" id="IPR017853">
    <property type="entry name" value="GH"/>
</dbReference>
<name>S3DN49_GLAL2</name>
<dbReference type="Gene3D" id="3.20.20.80">
    <property type="entry name" value="Glycosidases"/>
    <property type="match status" value="1"/>
</dbReference>
<evidence type="ECO:0000256" key="1">
    <source>
        <dbReference type="ARBA" id="ARBA00000548"/>
    </source>
</evidence>
<dbReference type="OrthoDB" id="550577at2759"/>
<dbReference type="HOGENOM" id="CLU_011936_0_0_1"/>
<dbReference type="AlphaFoldDB" id="S3DN49"/>
<evidence type="ECO:0000256" key="7">
    <source>
        <dbReference type="ARBA" id="ARBA00023295"/>
    </source>
</evidence>
<dbReference type="GeneID" id="19465587"/>
<dbReference type="PRINTS" id="PR00110">
    <property type="entry name" value="ALPHAAMYLASE"/>
</dbReference>
<organism evidence="12 13">
    <name type="scientific">Glarea lozoyensis (strain ATCC 20868 / MF5171)</name>
    <dbReference type="NCBI Taxonomy" id="1116229"/>
    <lineage>
        <taxon>Eukaryota</taxon>
        <taxon>Fungi</taxon>
        <taxon>Dikarya</taxon>
        <taxon>Ascomycota</taxon>
        <taxon>Pezizomycotina</taxon>
        <taxon>Leotiomycetes</taxon>
        <taxon>Helotiales</taxon>
        <taxon>Helotiaceae</taxon>
        <taxon>Glarea</taxon>
    </lineage>
</organism>
<dbReference type="PANTHER" id="PTHR43447">
    <property type="entry name" value="ALPHA-AMYLASE"/>
    <property type="match status" value="1"/>
</dbReference>
<keyword evidence="13" id="KW-1185">Reference proteome</keyword>
<dbReference type="eggNOG" id="KOG2212">
    <property type="taxonomic scope" value="Eukaryota"/>
</dbReference>
<evidence type="ECO:0000313" key="13">
    <source>
        <dbReference type="Proteomes" id="UP000016922"/>
    </source>
</evidence>
<evidence type="ECO:0000313" key="12">
    <source>
        <dbReference type="EMBL" id="EPE33521.1"/>
    </source>
</evidence>
<dbReference type="Pfam" id="PF03370">
    <property type="entry name" value="CBM_21"/>
    <property type="match status" value="1"/>
</dbReference>
<dbReference type="InterPro" id="IPR006047">
    <property type="entry name" value="GH13_cat_dom"/>
</dbReference>